<dbReference type="AlphaFoldDB" id="A0A4Q1RGQ4"/>
<evidence type="ECO:0000259" key="2">
    <source>
        <dbReference type="SMART" id="SM00642"/>
    </source>
</evidence>
<feature type="region of interest" description="Disordered" evidence="1">
    <location>
        <begin position="1"/>
        <end position="23"/>
    </location>
</feature>
<dbReference type="Proteomes" id="UP000290106">
    <property type="component" value="Unassembled WGS sequence"/>
</dbReference>
<dbReference type="GO" id="GO:0005975">
    <property type="term" value="P:carbohydrate metabolic process"/>
    <property type="evidence" value="ECO:0007669"/>
    <property type="project" value="InterPro"/>
</dbReference>
<dbReference type="Gene3D" id="2.60.40.10">
    <property type="entry name" value="Immunoglobulins"/>
    <property type="match status" value="1"/>
</dbReference>
<dbReference type="EMBL" id="SDKC01000001">
    <property type="protein sequence ID" value="RXS74779.1"/>
    <property type="molecule type" value="Genomic_DNA"/>
</dbReference>
<evidence type="ECO:0000313" key="4">
    <source>
        <dbReference type="Proteomes" id="UP000290106"/>
    </source>
</evidence>
<evidence type="ECO:0000256" key="1">
    <source>
        <dbReference type="SAM" id="MobiDB-lite"/>
    </source>
</evidence>
<dbReference type="InterPro" id="IPR013780">
    <property type="entry name" value="Glyco_hydro_b"/>
</dbReference>
<dbReference type="InterPro" id="IPR013783">
    <property type="entry name" value="Ig-like_fold"/>
</dbReference>
<dbReference type="Gene3D" id="2.60.40.1180">
    <property type="entry name" value="Golgi alpha-mannosidase II"/>
    <property type="match status" value="1"/>
</dbReference>
<sequence length="624" mass="72010">MGTERKPWKISPGDPSRPGVTGRGNRYNFAVDTGSGEPLELLFYKNGSEEQRILLDETYRTGSRYAVLVEKPGLYQYEYRYRQGETTFTDPAARLVKGEPHFGEKAEEKAETAAKVLRGYPVTPLAEPVSYENMVIYKVHPRGYTMQKTSGVRAKGTFQGLAEKIPYWKELGITSLELMPSYDFEEYPLKTKEKDRYGYEKTIRYQEEKLNYWGYTKGNYFAPKAAYCKSNQPEKELKSFFSALHEAGIEYLMDFYFPVETDPQTVLEVLRFWRMEYRVDGFVLMGDGVWMELLARDAVLADVKLIGCGYDMSAIARKLGGKKRLAACHSGFQSVMRRFLRGDEDQVNGFLYYTRENPQDHGEIHYLANHDGFTLVDMTSYDTRHNMENGEENRDGSAYNYSWNCGVEGPTRKTSILELRRRQMRNALLLLFLSQGTPLLYGGDELGNSQMGNNNAYCQDNEIGWVDWKKGRSYSQLSGFVKDLIRFRKDHPILHMPQELRPTDYKSLGWPEISYHSERAWFADTESSSRQIGILYCGGYAKEMTGKADVFIYVIYNMHWNEHKFALPDIPERMHWYLAIDSSKKDSVYPKGEEPLLEEKKSIYVKPRTILVLLGDTRASRSEG</sequence>
<protein>
    <submittedName>
        <fullName evidence="3">Type II secretory pathway, pullulanase PulA and related glycosidase</fullName>
    </submittedName>
</protein>
<dbReference type="InterPro" id="IPR017853">
    <property type="entry name" value="GH"/>
</dbReference>
<keyword evidence="3" id="KW-0378">Hydrolase</keyword>
<name>A0A4Q1RGQ4_9FIRM</name>
<keyword evidence="4" id="KW-1185">Reference proteome</keyword>
<dbReference type="SUPFAM" id="SSF51445">
    <property type="entry name" value="(Trans)glycosidases"/>
    <property type="match status" value="1"/>
</dbReference>
<dbReference type="RefSeq" id="WP_129257362.1">
    <property type="nucleotide sequence ID" value="NZ_SDKC01000001.1"/>
</dbReference>
<dbReference type="OrthoDB" id="9761875at2"/>
<reference evidence="3 4" key="1">
    <citation type="submission" date="2019-01" db="EMBL/GenBank/DDBJ databases">
        <title>Blautia sp. nov. KGMB01111 isolated human feces.</title>
        <authorList>
            <person name="Park J.-E."/>
            <person name="Kim J.-S."/>
            <person name="Park S.-H."/>
        </authorList>
    </citation>
    <scope>NUCLEOTIDE SEQUENCE [LARGE SCALE GENOMIC DNA]</scope>
    <source>
        <strain evidence="3 4">KGMB01111</strain>
    </source>
</reference>
<dbReference type="SMART" id="SM00642">
    <property type="entry name" value="Aamy"/>
    <property type="match status" value="1"/>
</dbReference>
<dbReference type="PANTHER" id="PTHR43002">
    <property type="entry name" value="GLYCOGEN DEBRANCHING ENZYME"/>
    <property type="match status" value="1"/>
</dbReference>
<evidence type="ECO:0000313" key="3">
    <source>
        <dbReference type="EMBL" id="RXS74779.1"/>
    </source>
</evidence>
<organism evidence="3 4">
    <name type="scientific">Blautia faecicola</name>
    <dbReference type="NCBI Taxonomy" id="2509240"/>
    <lineage>
        <taxon>Bacteria</taxon>
        <taxon>Bacillati</taxon>
        <taxon>Bacillota</taxon>
        <taxon>Clostridia</taxon>
        <taxon>Lachnospirales</taxon>
        <taxon>Lachnospiraceae</taxon>
        <taxon>Blautia</taxon>
    </lineage>
</organism>
<dbReference type="GO" id="GO:0016798">
    <property type="term" value="F:hydrolase activity, acting on glycosyl bonds"/>
    <property type="evidence" value="ECO:0007669"/>
    <property type="project" value="UniProtKB-KW"/>
</dbReference>
<gene>
    <name evidence="3" type="ORF">ETP43_05820</name>
</gene>
<feature type="domain" description="Glycosyl hydrolase family 13 catalytic" evidence="2">
    <location>
        <begin position="138"/>
        <end position="488"/>
    </location>
</feature>
<dbReference type="SUPFAM" id="SSF51011">
    <property type="entry name" value="Glycosyl hydrolase domain"/>
    <property type="match status" value="1"/>
</dbReference>
<accession>A0A4Q1RGQ4</accession>
<keyword evidence="3" id="KW-0326">Glycosidase</keyword>
<dbReference type="Gene3D" id="3.20.20.80">
    <property type="entry name" value="Glycosidases"/>
    <property type="match status" value="2"/>
</dbReference>
<dbReference type="InterPro" id="IPR006047">
    <property type="entry name" value="GH13_cat_dom"/>
</dbReference>
<comment type="caution">
    <text evidence="3">The sequence shown here is derived from an EMBL/GenBank/DDBJ whole genome shotgun (WGS) entry which is preliminary data.</text>
</comment>
<proteinExistence type="predicted"/>